<keyword evidence="3" id="KW-1185">Reference proteome</keyword>
<accession>A0A839H266</accession>
<comment type="caution">
    <text evidence="2">The sequence shown here is derived from an EMBL/GenBank/DDBJ whole genome shotgun (WGS) entry which is preliminary data.</text>
</comment>
<reference evidence="2 3" key="1">
    <citation type="journal article" date="2020" name="Arch. Microbiol.">
        <title>The genome sequence of the giant phototrophic gammaproteobacterium Thiospirillum jenense gives insight into its physiological properties and phylogenetic relationships.</title>
        <authorList>
            <person name="Imhoff J.F."/>
            <person name="Meyer T.E."/>
            <person name="Kyndt J.A."/>
        </authorList>
    </citation>
    <scope>NUCLEOTIDE SEQUENCE [LARGE SCALE GENOMIC DNA]</scope>
    <source>
        <strain evidence="2 3">DSM 216</strain>
    </source>
</reference>
<feature type="domain" description="Metallo-beta-lactamase" evidence="1">
    <location>
        <begin position="34"/>
        <end position="98"/>
    </location>
</feature>
<dbReference type="InterPro" id="IPR001279">
    <property type="entry name" value="Metallo-B-lactamas"/>
</dbReference>
<dbReference type="InterPro" id="IPR036866">
    <property type="entry name" value="RibonucZ/Hydroxyglut_hydro"/>
</dbReference>
<dbReference type="AlphaFoldDB" id="A0A839H266"/>
<keyword evidence="2" id="KW-0378">Hydrolase</keyword>
<gene>
    <name evidence="2" type="ORF">HUK38_00110</name>
</gene>
<dbReference type="InterPro" id="IPR052926">
    <property type="entry name" value="Metallo-beta-lactamase_dom"/>
</dbReference>
<dbReference type="EMBL" id="JABVCQ010000001">
    <property type="protein sequence ID" value="MBB1124633.1"/>
    <property type="molecule type" value="Genomic_DNA"/>
</dbReference>
<dbReference type="Pfam" id="PF00753">
    <property type="entry name" value="Lactamase_B"/>
    <property type="match status" value="1"/>
</dbReference>
<proteinExistence type="predicted"/>
<dbReference type="GO" id="GO:0016740">
    <property type="term" value="F:transferase activity"/>
    <property type="evidence" value="ECO:0007669"/>
    <property type="project" value="TreeGrafter"/>
</dbReference>
<dbReference type="GO" id="GO:0016787">
    <property type="term" value="F:hydrolase activity"/>
    <property type="evidence" value="ECO:0007669"/>
    <property type="project" value="UniProtKB-KW"/>
</dbReference>
<dbReference type="Proteomes" id="UP000548632">
    <property type="component" value="Unassembled WGS sequence"/>
</dbReference>
<dbReference type="InterPro" id="IPR041712">
    <property type="entry name" value="DHPS-like_MBL-fold"/>
</dbReference>
<dbReference type="RefSeq" id="WP_182581744.1">
    <property type="nucleotide sequence ID" value="NZ_JABVCQ010000001.1"/>
</dbReference>
<sequence>MPLSSAQLTILFDNIPGVANTRPLWGFAAQLRTSNGQILLFDTGSNGRVLLKNMTALNCDPQAFQWLFLSHQHWDHIGGVDSIIELNPQLTCVVHDGFSKHLTADLAELTAGCLTIDNLPVQFAPHLWSTGMFHSEPPEHALIIETQSGLHLITGCAHPGIVQLINHVQTVFKQPVQTVIGGFHLGAADETTIANTVTALLSSGIQRILPTHCTGIAAMTALKTAFGTRCLTGGAGCQIQL</sequence>
<organism evidence="2 3">
    <name type="scientific">Thiospirillum jenense</name>
    <dbReference type="NCBI Taxonomy" id="1653858"/>
    <lineage>
        <taxon>Bacteria</taxon>
        <taxon>Pseudomonadati</taxon>
        <taxon>Pseudomonadota</taxon>
        <taxon>Gammaproteobacteria</taxon>
        <taxon>Chromatiales</taxon>
        <taxon>Chromatiaceae</taxon>
        <taxon>Thiospirillum</taxon>
    </lineage>
</organism>
<evidence type="ECO:0000259" key="1">
    <source>
        <dbReference type="Pfam" id="PF00753"/>
    </source>
</evidence>
<dbReference type="CDD" id="cd07713">
    <property type="entry name" value="DHPS-like_MBL-fold"/>
    <property type="match status" value="1"/>
</dbReference>
<dbReference type="SUPFAM" id="SSF56281">
    <property type="entry name" value="Metallo-hydrolase/oxidoreductase"/>
    <property type="match status" value="1"/>
</dbReference>
<dbReference type="PANTHER" id="PTHR13754:SF13">
    <property type="entry name" value="METALLO-BETA-LACTAMASE SUPERFAMILY PROTEIN (AFU_ORTHOLOGUE AFUA_3G07630)"/>
    <property type="match status" value="1"/>
</dbReference>
<name>A0A839H266_9GAMM</name>
<evidence type="ECO:0000313" key="2">
    <source>
        <dbReference type="EMBL" id="MBB1124633.1"/>
    </source>
</evidence>
<evidence type="ECO:0000313" key="3">
    <source>
        <dbReference type="Proteomes" id="UP000548632"/>
    </source>
</evidence>
<dbReference type="PANTHER" id="PTHR13754">
    <property type="entry name" value="METALLO-BETA-LACTAMASE SUPERFAMILY PROTEIN"/>
    <property type="match status" value="1"/>
</dbReference>
<dbReference type="Gene3D" id="3.60.15.10">
    <property type="entry name" value="Ribonuclease Z/Hydroxyacylglutathione hydrolase-like"/>
    <property type="match status" value="1"/>
</dbReference>
<protein>
    <submittedName>
        <fullName evidence="2">MBL fold metallo-hydrolase</fullName>
    </submittedName>
</protein>